<feature type="transmembrane region" description="Helical" evidence="1">
    <location>
        <begin position="187"/>
        <end position="212"/>
    </location>
</feature>
<evidence type="ECO:0000313" key="2">
    <source>
        <dbReference type="EMBL" id="CAI8013366.1"/>
    </source>
</evidence>
<keyword evidence="1" id="KW-1133">Transmembrane helix</keyword>
<evidence type="ECO:0000256" key="1">
    <source>
        <dbReference type="SAM" id="Phobius"/>
    </source>
</evidence>
<protein>
    <submittedName>
        <fullName evidence="2">Uncharacterized protein</fullName>
    </submittedName>
</protein>
<proteinExistence type="predicted"/>
<comment type="caution">
    <text evidence="2">The sequence shown here is derived from an EMBL/GenBank/DDBJ whole genome shotgun (WGS) entry which is preliminary data.</text>
</comment>
<keyword evidence="1" id="KW-0812">Transmembrane</keyword>
<organism evidence="2 3">
    <name type="scientific">Geodia barretti</name>
    <name type="common">Barrett's horny sponge</name>
    <dbReference type="NCBI Taxonomy" id="519541"/>
    <lineage>
        <taxon>Eukaryota</taxon>
        <taxon>Metazoa</taxon>
        <taxon>Porifera</taxon>
        <taxon>Demospongiae</taxon>
        <taxon>Heteroscleromorpha</taxon>
        <taxon>Tetractinellida</taxon>
        <taxon>Astrophorina</taxon>
        <taxon>Geodiidae</taxon>
        <taxon>Geodia</taxon>
    </lineage>
</organism>
<gene>
    <name evidence="2" type="ORF">GBAR_LOCUS8490</name>
</gene>
<dbReference type="AlphaFoldDB" id="A0AA35RMM6"/>
<name>A0AA35RMM6_GEOBA</name>
<keyword evidence="3" id="KW-1185">Reference proteome</keyword>
<reference evidence="2" key="1">
    <citation type="submission" date="2023-03" db="EMBL/GenBank/DDBJ databases">
        <authorList>
            <person name="Steffen K."/>
            <person name="Cardenas P."/>
        </authorList>
    </citation>
    <scope>NUCLEOTIDE SEQUENCE</scope>
</reference>
<evidence type="ECO:0000313" key="3">
    <source>
        <dbReference type="Proteomes" id="UP001174909"/>
    </source>
</evidence>
<sequence>MECNVPVSEGRPVYISWTIGDREEETMHPDEKVVATVNLTRLGETPGETVCSAVTTTSCMTNITADGNYTVSLILSNGFGSSEPISFSFNSTAMKVEANLDRTPPSVTFTINEYCADMSIYNVTVSFGLRENGSSNCDFQQYNRVILMPGIPVTLYTSLMMSDSLEYCFNTTVQEPPSAPCSETMSVVTLGVAFGLTFLLLLPLLCVVIFTIRERKHRCSLSPYTERNKPQAIPLESKKAHSSMCLL</sequence>
<keyword evidence="1" id="KW-0472">Membrane</keyword>
<dbReference type="EMBL" id="CASHTH010001258">
    <property type="protein sequence ID" value="CAI8013366.1"/>
    <property type="molecule type" value="Genomic_DNA"/>
</dbReference>
<dbReference type="Proteomes" id="UP001174909">
    <property type="component" value="Unassembled WGS sequence"/>
</dbReference>
<accession>A0AA35RMM6</accession>